<name>A0A385YQW3_9BACL</name>
<sequence length="160" mass="18870">MEWGHIVEHCDSVWINEKTRVLKPVFTGDYQTEIVTESGSYFSKKSCLELLQLVCLRYFSDYEGRIKAARHYLKYDRKTPVYLGDANFSCFPTRSPKHPECMWIFNQEYSIYAYDLANKKTVLLYADAATIEVNASRHTLEKQLNRTIMMVYRARNLERS</sequence>
<dbReference type="Pfam" id="PF06338">
    <property type="entry name" value="ComK"/>
    <property type="match status" value="1"/>
</dbReference>
<dbReference type="GO" id="GO:0030420">
    <property type="term" value="P:establishment of competence for transformation"/>
    <property type="evidence" value="ECO:0007669"/>
    <property type="project" value="InterPro"/>
</dbReference>
<gene>
    <name evidence="1" type="ORF">D3873_02915</name>
</gene>
<organism evidence="1 2">
    <name type="scientific">Paenisporosarcina cavernae</name>
    <dbReference type="NCBI Taxonomy" id="2320858"/>
    <lineage>
        <taxon>Bacteria</taxon>
        <taxon>Bacillati</taxon>
        <taxon>Bacillota</taxon>
        <taxon>Bacilli</taxon>
        <taxon>Bacillales</taxon>
        <taxon>Caryophanaceae</taxon>
        <taxon>Paenisporosarcina</taxon>
    </lineage>
</organism>
<dbReference type="OrthoDB" id="2417337at2"/>
<dbReference type="Proteomes" id="UP000265725">
    <property type="component" value="Chromosome"/>
</dbReference>
<dbReference type="EMBL" id="CP032418">
    <property type="protein sequence ID" value="AYC28871.1"/>
    <property type="molecule type" value="Genomic_DNA"/>
</dbReference>
<protein>
    <recommendedName>
        <fullName evidence="3">Competence protein</fullName>
    </recommendedName>
</protein>
<reference evidence="2" key="1">
    <citation type="submission" date="2018-09" db="EMBL/GenBank/DDBJ databases">
        <authorList>
            <person name="Zhu H."/>
        </authorList>
    </citation>
    <scope>NUCLEOTIDE SEQUENCE [LARGE SCALE GENOMIC DNA]</scope>
    <source>
        <strain evidence="2">K2R23-3</strain>
    </source>
</reference>
<dbReference type="KEGG" id="paek:D3873_02915"/>
<dbReference type="AlphaFoldDB" id="A0A385YQW3"/>
<dbReference type="RefSeq" id="WP_119882615.1">
    <property type="nucleotide sequence ID" value="NZ_CP032418.1"/>
</dbReference>
<proteinExistence type="predicted"/>
<accession>A0A385YQW3</accession>
<dbReference type="InterPro" id="IPR010461">
    <property type="entry name" value="ComK"/>
</dbReference>
<keyword evidence="2" id="KW-1185">Reference proteome</keyword>
<evidence type="ECO:0000313" key="1">
    <source>
        <dbReference type="EMBL" id="AYC28871.1"/>
    </source>
</evidence>
<evidence type="ECO:0008006" key="3">
    <source>
        <dbReference type="Google" id="ProtNLM"/>
    </source>
</evidence>
<evidence type="ECO:0000313" key="2">
    <source>
        <dbReference type="Proteomes" id="UP000265725"/>
    </source>
</evidence>